<organism evidence="2 3">
    <name type="scientific">Neolentinus lepideus HHB14362 ss-1</name>
    <dbReference type="NCBI Taxonomy" id="1314782"/>
    <lineage>
        <taxon>Eukaryota</taxon>
        <taxon>Fungi</taxon>
        <taxon>Dikarya</taxon>
        <taxon>Basidiomycota</taxon>
        <taxon>Agaricomycotina</taxon>
        <taxon>Agaricomycetes</taxon>
        <taxon>Gloeophyllales</taxon>
        <taxon>Gloeophyllaceae</taxon>
        <taxon>Neolentinus</taxon>
    </lineage>
</organism>
<dbReference type="AlphaFoldDB" id="A0A165RP91"/>
<evidence type="ECO:0000256" key="1">
    <source>
        <dbReference type="SAM" id="Phobius"/>
    </source>
</evidence>
<dbReference type="OrthoDB" id="1076608at2759"/>
<keyword evidence="1" id="KW-1133">Transmembrane helix</keyword>
<protein>
    <submittedName>
        <fullName evidence="2">Uncharacterized protein</fullName>
    </submittedName>
</protein>
<accession>A0A165RP91</accession>
<evidence type="ECO:0000313" key="2">
    <source>
        <dbReference type="EMBL" id="KZT24096.1"/>
    </source>
</evidence>
<feature type="transmembrane region" description="Helical" evidence="1">
    <location>
        <begin position="20"/>
        <end position="39"/>
    </location>
</feature>
<dbReference type="Proteomes" id="UP000076761">
    <property type="component" value="Unassembled WGS sequence"/>
</dbReference>
<proteinExistence type="predicted"/>
<evidence type="ECO:0000313" key="3">
    <source>
        <dbReference type="Proteomes" id="UP000076761"/>
    </source>
</evidence>
<name>A0A165RP91_9AGAM</name>
<reference evidence="2 3" key="1">
    <citation type="journal article" date="2016" name="Mol. Biol. Evol.">
        <title>Comparative Genomics of Early-Diverging Mushroom-Forming Fungi Provides Insights into the Origins of Lignocellulose Decay Capabilities.</title>
        <authorList>
            <person name="Nagy L.G."/>
            <person name="Riley R."/>
            <person name="Tritt A."/>
            <person name="Adam C."/>
            <person name="Daum C."/>
            <person name="Floudas D."/>
            <person name="Sun H."/>
            <person name="Yadav J.S."/>
            <person name="Pangilinan J."/>
            <person name="Larsson K.H."/>
            <person name="Matsuura K."/>
            <person name="Barry K."/>
            <person name="Labutti K."/>
            <person name="Kuo R."/>
            <person name="Ohm R.A."/>
            <person name="Bhattacharya S.S."/>
            <person name="Shirouzu T."/>
            <person name="Yoshinaga Y."/>
            <person name="Martin F.M."/>
            <person name="Grigoriev I.V."/>
            <person name="Hibbett D.S."/>
        </authorList>
    </citation>
    <scope>NUCLEOTIDE SEQUENCE [LARGE SCALE GENOMIC DNA]</scope>
    <source>
        <strain evidence="2 3">HHB14362 ss-1</strain>
    </source>
</reference>
<dbReference type="EMBL" id="KV425580">
    <property type="protein sequence ID" value="KZT24096.1"/>
    <property type="molecule type" value="Genomic_DNA"/>
</dbReference>
<keyword evidence="3" id="KW-1185">Reference proteome</keyword>
<keyword evidence="1" id="KW-0472">Membrane</keyword>
<keyword evidence="1" id="KW-0812">Transmembrane</keyword>
<dbReference type="InParanoid" id="A0A165RP91"/>
<gene>
    <name evidence="2" type="ORF">NEOLEDRAFT_1135644</name>
</gene>
<sequence length="57" mass="6085">MSIDPSKANSSSTESFFTSLVTNVGILVLVVEVGAFTILKQRLGRILYPADVSTAHC</sequence>